<dbReference type="KEGG" id="pmak:PMPD1_4320"/>
<keyword evidence="12" id="KW-1185">Reference proteome</keyword>
<protein>
    <recommendedName>
        <fullName evidence="6 10">2,3-bisphosphoglycerate-dependent phosphoglycerate mutase</fullName>
        <shortName evidence="6">BPG-dependent PGAM</shortName>
        <shortName evidence="6">PGAM</shortName>
        <shortName evidence="6">Phosphoglyceromutase</shortName>
        <shortName evidence="6">dPGM</shortName>
        <ecNumber evidence="6 10">5.4.2.11</ecNumber>
    </recommendedName>
</protein>
<gene>
    <name evidence="6" type="primary">gpmA</name>
    <name evidence="11" type="ORF">PMPD1_4320</name>
</gene>
<comment type="caution">
    <text evidence="6">Lacks conserved residue(s) required for the propagation of feature annotation.</text>
</comment>
<evidence type="ECO:0000256" key="3">
    <source>
        <dbReference type="ARBA" id="ARBA00022432"/>
    </source>
</evidence>
<keyword evidence="5 6" id="KW-0413">Isomerase</keyword>
<dbReference type="EMBL" id="CP054212">
    <property type="protein sequence ID" value="QKJ89219.1"/>
    <property type="molecule type" value="Genomic_DNA"/>
</dbReference>
<keyword evidence="3 6" id="KW-0312">Gluconeogenesis</keyword>
<comment type="catalytic activity">
    <reaction evidence="1 6 10">
        <text>(2R)-2-phosphoglycerate = (2R)-3-phosphoglycerate</text>
        <dbReference type="Rhea" id="RHEA:15901"/>
        <dbReference type="ChEBI" id="CHEBI:58272"/>
        <dbReference type="ChEBI" id="CHEBI:58289"/>
        <dbReference type="EC" id="5.4.2.11"/>
    </reaction>
</comment>
<sequence length="258" mass="29398">MRACRRLLVADKPSIAGRTQPGNISGMKMAPSKLVLLRHGESVWNLENRFTGWTDVPLTEKGQREADKAGILLREAGLLPDCVSTSLLVRCIHTVWRVLDQLDRSWLPVDTTWRLNERHYGALQGLNKEETARLMGEDIVNQWRKSFRGIPPADPESPARLHQDARYRNVALRDLPSTESLEMTIRRVLPWWRHVVVPQLQSGKTVLIVAHRNSLRALIMFLNGMDEEAVSHLHVPTGVPMVYEMEQGGWRPCREPLA</sequence>
<dbReference type="GO" id="GO:0006094">
    <property type="term" value="P:gluconeogenesis"/>
    <property type="evidence" value="ECO:0007669"/>
    <property type="project" value="UniProtKB-UniRule"/>
</dbReference>
<reference evidence="11 12" key="1">
    <citation type="submission" date="2020-06" db="EMBL/GenBank/DDBJ databases">
        <title>Genome sequence of Paramixta manurensis strain PD-1.</title>
        <authorList>
            <person name="Lee C.W."/>
            <person name="Kim J."/>
        </authorList>
    </citation>
    <scope>NUCLEOTIDE SEQUENCE [LARGE SCALE GENOMIC DNA]</scope>
    <source>
        <strain evidence="11 12">PD-1</strain>
    </source>
</reference>
<dbReference type="FunFam" id="3.40.50.1240:FF:000003">
    <property type="entry name" value="2,3-bisphosphoglycerate-dependent phosphoglycerate mutase"/>
    <property type="match status" value="1"/>
</dbReference>
<feature type="active site" description="Proton donor/acceptor" evidence="6 7">
    <location>
        <position position="117"/>
    </location>
</feature>
<accession>A0A6M8UH41</accession>
<dbReference type="SUPFAM" id="SSF53254">
    <property type="entry name" value="Phosphoglycerate mutase-like"/>
    <property type="match status" value="1"/>
</dbReference>
<comment type="similarity">
    <text evidence="2 6">Belongs to the phosphoglycerate mutase family. BPG-dependent PGAM subfamily.</text>
</comment>
<dbReference type="SMART" id="SM00855">
    <property type="entry name" value="PGAM"/>
    <property type="match status" value="1"/>
</dbReference>
<comment type="pathway">
    <text evidence="6 10">Carbohydrate degradation; glycolysis; pyruvate from D-glyceraldehyde 3-phosphate: step 3/5.</text>
</comment>
<dbReference type="Proteomes" id="UP000505325">
    <property type="component" value="Chromosome"/>
</dbReference>
<proteinExistence type="inferred from homology"/>
<dbReference type="NCBIfam" id="TIGR01258">
    <property type="entry name" value="pgm_1"/>
    <property type="match status" value="1"/>
</dbReference>
<evidence type="ECO:0000256" key="4">
    <source>
        <dbReference type="ARBA" id="ARBA00023152"/>
    </source>
</evidence>
<dbReference type="GO" id="GO:0004619">
    <property type="term" value="F:phosphoglycerate mutase activity"/>
    <property type="evidence" value="ECO:0007669"/>
    <property type="project" value="UniProtKB-UniRule"/>
</dbReference>
<evidence type="ECO:0000256" key="6">
    <source>
        <dbReference type="HAMAP-Rule" id="MF_01039"/>
    </source>
</evidence>
<feature type="binding site" evidence="6 8">
    <location>
        <position position="128"/>
    </location>
    <ligand>
        <name>substrate</name>
    </ligand>
</feature>
<feature type="site" description="Transition state stabilizer" evidence="6 9">
    <location>
        <position position="211"/>
    </location>
</feature>
<dbReference type="InterPro" id="IPR005952">
    <property type="entry name" value="Phosphogly_mut1"/>
</dbReference>
<comment type="function">
    <text evidence="6 10">Catalyzes the interconversion of 2-phosphoglycerate and 3-phosphoglycerate.</text>
</comment>
<dbReference type="PANTHER" id="PTHR11931">
    <property type="entry name" value="PHOSPHOGLYCERATE MUTASE"/>
    <property type="match status" value="1"/>
</dbReference>
<dbReference type="PROSITE" id="PS00175">
    <property type="entry name" value="PG_MUTASE"/>
    <property type="match status" value="1"/>
</dbReference>
<evidence type="ECO:0000313" key="12">
    <source>
        <dbReference type="Proteomes" id="UP000505325"/>
    </source>
</evidence>
<feature type="binding site" evidence="6 8">
    <location>
        <begin position="38"/>
        <end position="45"/>
    </location>
    <ligand>
        <name>substrate</name>
    </ligand>
</feature>
<dbReference type="Pfam" id="PF00300">
    <property type="entry name" value="His_Phos_1"/>
    <property type="match status" value="2"/>
</dbReference>
<dbReference type="AlphaFoldDB" id="A0A6M8UH41"/>
<dbReference type="CDD" id="cd07067">
    <property type="entry name" value="HP_PGM_like"/>
    <property type="match status" value="1"/>
</dbReference>
<feature type="binding site" evidence="6 8">
    <location>
        <position position="90"/>
    </location>
    <ligand>
        <name>substrate</name>
    </ligand>
</feature>
<dbReference type="InterPro" id="IPR029033">
    <property type="entry name" value="His_PPase_superfam"/>
</dbReference>
<dbReference type="InterPro" id="IPR013078">
    <property type="entry name" value="His_Pase_superF_clade-1"/>
</dbReference>
<evidence type="ECO:0000256" key="10">
    <source>
        <dbReference type="RuleBase" id="RU004512"/>
    </source>
</evidence>
<feature type="binding site" evidence="6 8">
    <location>
        <begin position="51"/>
        <end position="52"/>
    </location>
    <ligand>
        <name>substrate</name>
    </ligand>
</feature>
<feature type="binding site" evidence="6 8">
    <location>
        <begin position="117"/>
        <end position="120"/>
    </location>
    <ligand>
        <name>substrate</name>
    </ligand>
</feature>
<dbReference type="HAMAP" id="MF_01039">
    <property type="entry name" value="PGAM_GpmA"/>
    <property type="match status" value="1"/>
</dbReference>
<organism evidence="11 12">
    <name type="scientific">Paramixta manurensis</name>
    <dbReference type="NCBI Taxonomy" id="2740817"/>
    <lineage>
        <taxon>Bacteria</taxon>
        <taxon>Pseudomonadati</taxon>
        <taxon>Pseudomonadota</taxon>
        <taxon>Gammaproteobacteria</taxon>
        <taxon>Enterobacterales</taxon>
        <taxon>Erwiniaceae</taxon>
        <taxon>Paramixta</taxon>
    </lineage>
</organism>
<feature type="active site" description="Tele-phosphohistidine intermediate" evidence="6 7">
    <location>
        <position position="39"/>
    </location>
</feature>
<dbReference type="EC" id="5.4.2.11" evidence="6 10"/>
<dbReference type="Gene3D" id="3.40.50.1240">
    <property type="entry name" value="Phosphoglycerate mutase-like"/>
    <property type="match status" value="1"/>
</dbReference>
<evidence type="ECO:0000256" key="2">
    <source>
        <dbReference type="ARBA" id="ARBA00006717"/>
    </source>
</evidence>
<name>A0A6M8UH41_9GAMM</name>
<dbReference type="InterPro" id="IPR001345">
    <property type="entry name" value="PG/BPGM_mutase_AS"/>
</dbReference>
<evidence type="ECO:0000256" key="5">
    <source>
        <dbReference type="ARBA" id="ARBA00023235"/>
    </source>
</evidence>
<dbReference type="UniPathway" id="UPA00109">
    <property type="reaction ID" value="UER00186"/>
</dbReference>
<evidence type="ECO:0000256" key="9">
    <source>
        <dbReference type="PIRSR" id="PIRSR613078-3"/>
    </source>
</evidence>
<dbReference type="GO" id="GO:0006096">
    <property type="term" value="P:glycolytic process"/>
    <property type="evidence" value="ECO:0007669"/>
    <property type="project" value="UniProtKB-UniRule"/>
</dbReference>
<evidence type="ECO:0000256" key="8">
    <source>
        <dbReference type="PIRSR" id="PIRSR613078-2"/>
    </source>
</evidence>
<evidence type="ECO:0000256" key="1">
    <source>
        <dbReference type="ARBA" id="ARBA00000380"/>
    </source>
</evidence>
<dbReference type="PIRSF" id="PIRSF000709">
    <property type="entry name" value="6PFK_2-Ptase"/>
    <property type="match status" value="1"/>
</dbReference>
<comment type="subunit">
    <text evidence="6">Homodimer.</text>
</comment>
<evidence type="ECO:0000313" key="11">
    <source>
        <dbReference type="EMBL" id="QKJ89219.1"/>
    </source>
</evidence>
<evidence type="ECO:0000256" key="7">
    <source>
        <dbReference type="PIRSR" id="PIRSR613078-1"/>
    </source>
</evidence>
<keyword evidence="4 6" id="KW-0324">Glycolysis</keyword>